<dbReference type="RefSeq" id="WP_197552933.1">
    <property type="nucleotide sequence ID" value="NZ_CP063212.1"/>
</dbReference>
<gene>
    <name evidence="2" type="ORF">INS90_10220</name>
</gene>
<dbReference type="Gene3D" id="3.90.320.10">
    <property type="match status" value="1"/>
</dbReference>
<reference evidence="2 3" key="1">
    <citation type="submission" date="2020-10" db="EMBL/GenBank/DDBJ databases">
        <title>Trueperella pecoris sp. nov. isolated from bovine and porcine specimens.</title>
        <authorList>
            <person name="Schoenecker L."/>
            <person name="Schnydrig P."/>
            <person name="Brodard I."/>
            <person name="Thomann A."/>
            <person name="Hemphill A."/>
            <person name="Rodriguez-Campos S."/>
            <person name="Perreten V."/>
            <person name="Jores J."/>
            <person name="Kittl S."/>
        </authorList>
    </citation>
    <scope>NUCLEOTIDE SEQUENCE [LARGE SCALE GENOMIC DNA]</scope>
    <source>
        <strain evidence="2 3">19OD0592</strain>
    </source>
</reference>
<protein>
    <submittedName>
        <fullName evidence="2">PD-(D/E)XK nuclease-like domain-containing protein</fullName>
    </submittedName>
</protein>
<dbReference type="EMBL" id="CP063212">
    <property type="protein sequence ID" value="QOR47604.1"/>
    <property type="molecule type" value="Genomic_DNA"/>
</dbReference>
<dbReference type="Pfam" id="PF12684">
    <property type="entry name" value="DUF3799"/>
    <property type="match status" value="1"/>
</dbReference>
<dbReference type="InterPro" id="IPR011604">
    <property type="entry name" value="PDDEXK-like_dom_sf"/>
</dbReference>
<name>A0A7M1R1P4_9ACTO</name>
<feature type="domain" description="Putative exodeoxyribonuclease 8 PDDEXK-like" evidence="1">
    <location>
        <begin position="31"/>
        <end position="266"/>
    </location>
</feature>
<dbReference type="Proteomes" id="UP000594961">
    <property type="component" value="Chromosome"/>
</dbReference>
<sequence length="285" mass="31546">MIEFLGQGAYDGVPELDYHSGQFGPVGGSLSSTEAKRLLEAPAVYKHFKEHREAPKKAYDVGHLVHAMVLGVGLDVAVIPEDLLGKNGVASTVGAREFIAQARAEGKIPVKQAELDAPMAMAEAVLVHPTARKYFEDGRPEVSIYAETDGVWMRGRIDQVSGDREVALVDLKTTSDYPTADSFARTAAKYGYALQREWYRHIWRQITGENAPFIHVTVSTKAPHMVAVFEMDAEFELIGKLQTSSVLTTYRACMERDTWPGLPEDVALIGPPSYYAHQHLDNEER</sequence>
<evidence type="ECO:0000313" key="3">
    <source>
        <dbReference type="Proteomes" id="UP000594961"/>
    </source>
</evidence>
<dbReference type="AlphaFoldDB" id="A0A7M1R1P4"/>
<evidence type="ECO:0000259" key="1">
    <source>
        <dbReference type="Pfam" id="PF12684"/>
    </source>
</evidence>
<organism evidence="2 3">
    <name type="scientific">Trueperella pecoris</name>
    <dbReference type="NCBI Taxonomy" id="2733571"/>
    <lineage>
        <taxon>Bacteria</taxon>
        <taxon>Bacillati</taxon>
        <taxon>Actinomycetota</taxon>
        <taxon>Actinomycetes</taxon>
        <taxon>Actinomycetales</taxon>
        <taxon>Actinomycetaceae</taxon>
        <taxon>Trueperella</taxon>
    </lineage>
</organism>
<accession>A0A7M1R1P4</accession>
<evidence type="ECO:0000313" key="2">
    <source>
        <dbReference type="EMBL" id="QOR47604.1"/>
    </source>
</evidence>
<dbReference type="InterPro" id="IPR024432">
    <property type="entry name" value="Put_RecE_PDDEXK-like_dom"/>
</dbReference>
<proteinExistence type="predicted"/>